<dbReference type="ESTHER" id="9rhob-a3u2a5">
    <property type="family name" value="6_AlphaBeta_hydrolase"/>
</dbReference>
<dbReference type="OrthoDB" id="9791366at2"/>
<protein>
    <submittedName>
        <fullName evidence="2">Predicted hydrolase or acyltransferase</fullName>
    </submittedName>
</protein>
<dbReference type="InterPro" id="IPR029058">
    <property type="entry name" value="AB_hydrolase_fold"/>
</dbReference>
<reference evidence="2 3" key="1">
    <citation type="journal article" date="2010" name="J. Bacteriol.">
        <title>Genome sequences of Oceanicola granulosus HTCC2516(T) and Oceanicola batsensis HTCC2597(TDelta).</title>
        <authorList>
            <person name="Thrash J.C."/>
            <person name="Cho J.C."/>
            <person name="Vergin K.L."/>
            <person name="Giovannoni S.J."/>
        </authorList>
    </citation>
    <scope>NUCLEOTIDE SEQUENCE [LARGE SCALE GENOMIC DNA]</scope>
    <source>
        <strain evidence="3">ATCC BAA-863 / DSM 15984 / KCTC 12145 / HTCC2597</strain>
    </source>
</reference>
<dbReference type="GO" id="GO:0016787">
    <property type="term" value="F:hydrolase activity"/>
    <property type="evidence" value="ECO:0007669"/>
    <property type="project" value="UniProtKB-KW"/>
</dbReference>
<keyword evidence="3" id="KW-1185">Reference proteome</keyword>
<dbReference type="AlphaFoldDB" id="A3U2A5"/>
<dbReference type="Gene3D" id="3.40.50.1820">
    <property type="entry name" value="alpha/beta hydrolase"/>
    <property type="match status" value="1"/>
</dbReference>
<sequence length="272" mass="29346">MPHFTAPDGTRLYYEDAGAGVPVLCLSGLTRNARDFDFVAPHLPDARLIRMDYRGRGLSDHTGPEDYAVPVEARDALALLDHLGVDRAGVLGTSRGGMVAMVMGATAKDRLLGVAFNDVGPAVEPGGLDAIMDYLGRVPPEPTLDAAAEARVGAPGFDGVGRERWRQFLSHILDETDTGLALKYDPRLREAVAAVMEKPAPDLWPLFDLLTGLPCAVIRGANSDLLSAATVREMARRHPGLIEAEVPDRGHIPFLDEPEAVDALTRWLEALR</sequence>
<dbReference type="HOGENOM" id="CLU_020336_1_1_5"/>
<feature type="domain" description="AB hydrolase-1" evidence="1">
    <location>
        <begin position="23"/>
        <end position="262"/>
    </location>
</feature>
<keyword evidence="2" id="KW-0012">Acyltransferase</keyword>
<dbReference type="SUPFAM" id="SSF53474">
    <property type="entry name" value="alpha/beta-Hydrolases"/>
    <property type="match status" value="1"/>
</dbReference>
<evidence type="ECO:0000313" key="2">
    <source>
        <dbReference type="EMBL" id="EAQ01705.1"/>
    </source>
</evidence>
<dbReference type="Pfam" id="PF12697">
    <property type="entry name" value="Abhydrolase_6"/>
    <property type="match status" value="1"/>
</dbReference>
<comment type="caution">
    <text evidence="2">The sequence shown here is derived from an EMBL/GenBank/DDBJ whole genome shotgun (WGS) entry which is preliminary data.</text>
</comment>
<gene>
    <name evidence="2" type="ORF">OB2597_14716</name>
</gene>
<evidence type="ECO:0000259" key="1">
    <source>
        <dbReference type="Pfam" id="PF12697"/>
    </source>
</evidence>
<dbReference type="InterPro" id="IPR000073">
    <property type="entry name" value="AB_hydrolase_1"/>
</dbReference>
<evidence type="ECO:0000313" key="3">
    <source>
        <dbReference type="Proteomes" id="UP000004318"/>
    </source>
</evidence>
<dbReference type="PANTHER" id="PTHR43433:SF5">
    <property type="entry name" value="AB HYDROLASE-1 DOMAIN-CONTAINING PROTEIN"/>
    <property type="match status" value="1"/>
</dbReference>
<name>A3U2A5_PSEBH</name>
<dbReference type="RefSeq" id="WP_009807153.1">
    <property type="nucleotide sequence ID" value="NZ_CH724131.1"/>
</dbReference>
<keyword evidence="2" id="KW-0808">Transferase</keyword>
<organism evidence="2 3">
    <name type="scientific">Pseudooceanicola batsensis (strain ATCC BAA-863 / DSM 15984 / KCTC 12145 / HTCC2597)</name>
    <name type="common">Oceanicola batsensis</name>
    <dbReference type="NCBI Taxonomy" id="252305"/>
    <lineage>
        <taxon>Bacteria</taxon>
        <taxon>Pseudomonadati</taxon>
        <taxon>Pseudomonadota</taxon>
        <taxon>Alphaproteobacteria</taxon>
        <taxon>Rhodobacterales</taxon>
        <taxon>Paracoccaceae</taxon>
        <taxon>Pseudooceanicola</taxon>
    </lineage>
</organism>
<accession>A3U2A5</accession>
<dbReference type="eggNOG" id="COG0596">
    <property type="taxonomic scope" value="Bacteria"/>
</dbReference>
<dbReference type="Proteomes" id="UP000004318">
    <property type="component" value="Unassembled WGS sequence"/>
</dbReference>
<dbReference type="STRING" id="252305.OB2597_14716"/>
<keyword evidence="2" id="KW-0378">Hydrolase</keyword>
<dbReference type="GO" id="GO:0016746">
    <property type="term" value="F:acyltransferase activity"/>
    <property type="evidence" value="ECO:0007669"/>
    <property type="project" value="UniProtKB-KW"/>
</dbReference>
<dbReference type="InterPro" id="IPR050471">
    <property type="entry name" value="AB_hydrolase"/>
</dbReference>
<proteinExistence type="predicted"/>
<dbReference type="EMBL" id="AAMO01000011">
    <property type="protein sequence ID" value="EAQ01705.1"/>
    <property type="molecule type" value="Genomic_DNA"/>
</dbReference>
<dbReference type="PANTHER" id="PTHR43433">
    <property type="entry name" value="HYDROLASE, ALPHA/BETA FOLD FAMILY PROTEIN"/>
    <property type="match status" value="1"/>
</dbReference>